<comment type="caution">
    <text evidence="2">The sequence shown here is derived from an EMBL/GenBank/DDBJ whole genome shotgun (WGS) entry which is preliminary data.</text>
</comment>
<protein>
    <submittedName>
        <fullName evidence="2">Uncharacterized protein</fullName>
    </submittedName>
</protein>
<dbReference type="AlphaFoldDB" id="A0A8S9LZL1"/>
<evidence type="ECO:0000256" key="1">
    <source>
        <dbReference type="SAM" id="MobiDB-lite"/>
    </source>
</evidence>
<dbReference type="EMBL" id="QGKY02000089">
    <property type="protein sequence ID" value="KAF2613214.1"/>
    <property type="molecule type" value="Genomic_DNA"/>
</dbReference>
<name>A0A8S9LZL1_BRACR</name>
<sequence>MDAEFTQVRQARRKPEQPRHIEGIVQNKDGRGMVRSKAREVGNGGGTVVSNRFGSLEEEGDKEKIGEDVWRVDENKENENTMNKEN</sequence>
<organism evidence="2">
    <name type="scientific">Brassica cretica</name>
    <name type="common">Mustard</name>
    <dbReference type="NCBI Taxonomy" id="69181"/>
    <lineage>
        <taxon>Eukaryota</taxon>
        <taxon>Viridiplantae</taxon>
        <taxon>Streptophyta</taxon>
        <taxon>Embryophyta</taxon>
        <taxon>Tracheophyta</taxon>
        <taxon>Spermatophyta</taxon>
        <taxon>Magnoliopsida</taxon>
        <taxon>eudicotyledons</taxon>
        <taxon>Gunneridae</taxon>
        <taxon>Pentapetalae</taxon>
        <taxon>rosids</taxon>
        <taxon>malvids</taxon>
        <taxon>Brassicales</taxon>
        <taxon>Brassicaceae</taxon>
        <taxon>Brassiceae</taxon>
        <taxon>Brassica</taxon>
    </lineage>
</organism>
<feature type="region of interest" description="Disordered" evidence="1">
    <location>
        <begin position="1"/>
        <end position="67"/>
    </location>
</feature>
<gene>
    <name evidence="2" type="ORF">F2Q70_00011193</name>
</gene>
<feature type="compositionally biased region" description="Basic and acidic residues" evidence="1">
    <location>
        <begin position="13"/>
        <end position="40"/>
    </location>
</feature>
<accession>A0A8S9LZL1</accession>
<reference evidence="2" key="1">
    <citation type="submission" date="2019-12" db="EMBL/GenBank/DDBJ databases">
        <title>Genome sequencing and annotation of Brassica cretica.</title>
        <authorList>
            <person name="Studholme D.J."/>
            <person name="Sarris P.F."/>
        </authorList>
    </citation>
    <scope>NUCLEOTIDE SEQUENCE</scope>
    <source>
        <strain evidence="2">PFS-102/07</strain>
        <tissue evidence="2">Leaf</tissue>
    </source>
</reference>
<proteinExistence type="predicted"/>
<evidence type="ECO:0000313" key="2">
    <source>
        <dbReference type="EMBL" id="KAF2613214.1"/>
    </source>
</evidence>